<comment type="caution">
    <text evidence="2">The sequence shown here is derived from an EMBL/GenBank/DDBJ whole genome shotgun (WGS) entry which is preliminary data.</text>
</comment>
<evidence type="ECO:0000256" key="1">
    <source>
        <dbReference type="SAM" id="MobiDB-lite"/>
    </source>
</evidence>
<accession>A0A5A7VL70</accession>
<evidence type="ECO:0000313" key="2">
    <source>
        <dbReference type="EMBL" id="KAA0066069.1"/>
    </source>
</evidence>
<gene>
    <name evidence="3" type="ORF">E5676_scaffold446G00300</name>
    <name evidence="2" type="ORF">E6C27_scaffold21G00540</name>
</gene>
<dbReference type="Proteomes" id="UP000321393">
    <property type="component" value="Unassembled WGS sequence"/>
</dbReference>
<dbReference type="EMBL" id="SSTD01017537">
    <property type="protein sequence ID" value="TYJ99828.1"/>
    <property type="molecule type" value="Genomic_DNA"/>
</dbReference>
<dbReference type="EMBL" id="SSTE01000903">
    <property type="protein sequence ID" value="KAA0066069.1"/>
    <property type="molecule type" value="Genomic_DNA"/>
</dbReference>
<evidence type="ECO:0000313" key="5">
    <source>
        <dbReference type="Proteomes" id="UP000321947"/>
    </source>
</evidence>
<dbReference type="AlphaFoldDB" id="A0A5A7VL70"/>
<organism evidence="2 4">
    <name type="scientific">Cucumis melo var. makuwa</name>
    <name type="common">Oriental melon</name>
    <dbReference type="NCBI Taxonomy" id="1194695"/>
    <lineage>
        <taxon>Eukaryota</taxon>
        <taxon>Viridiplantae</taxon>
        <taxon>Streptophyta</taxon>
        <taxon>Embryophyta</taxon>
        <taxon>Tracheophyta</taxon>
        <taxon>Spermatophyta</taxon>
        <taxon>Magnoliopsida</taxon>
        <taxon>eudicotyledons</taxon>
        <taxon>Gunneridae</taxon>
        <taxon>Pentapetalae</taxon>
        <taxon>rosids</taxon>
        <taxon>fabids</taxon>
        <taxon>Cucurbitales</taxon>
        <taxon>Cucurbitaceae</taxon>
        <taxon>Benincaseae</taxon>
        <taxon>Cucumis</taxon>
    </lineage>
</organism>
<reference evidence="4 5" key="1">
    <citation type="submission" date="2019-08" db="EMBL/GenBank/DDBJ databases">
        <title>Draft genome sequences of two oriental melons (Cucumis melo L. var makuwa).</title>
        <authorList>
            <person name="Kwon S.-Y."/>
        </authorList>
    </citation>
    <scope>NUCLEOTIDE SEQUENCE [LARGE SCALE GENOMIC DNA]</scope>
    <source>
        <strain evidence="5">cv. Chang Bougi</strain>
        <strain evidence="4">cv. SW 3</strain>
        <tissue evidence="2">Leaf</tissue>
    </source>
</reference>
<name>A0A5A7VL70_CUCMM</name>
<feature type="region of interest" description="Disordered" evidence="1">
    <location>
        <begin position="153"/>
        <end position="174"/>
    </location>
</feature>
<dbReference type="OrthoDB" id="1937173at2759"/>
<protein>
    <submittedName>
        <fullName evidence="2">Uncharacterized protein</fullName>
    </submittedName>
</protein>
<proteinExistence type="predicted"/>
<evidence type="ECO:0000313" key="4">
    <source>
        <dbReference type="Proteomes" id="UP000321393"/>
    </source>
</evidence>
<dbReference type="Proteomes" id="UP000321947">
    <property type="component" value="Unassembled WGS sequence"/>
</dbReference>
<sequence length="174" mass="19638">MLEKCFDVMRYPEKRKVRLATLLLQKEAEGWWKSILARGLRFVIRTLVTTIAKWTDFSKLVKTALRVEQSLTKENSIVELSRGTSIASGFRGRIIGVGVLLVLVCVNSMDSQGISREIAYREGAGGARQREVIERPRQQGKVYVMTQQEAEDVPDVITDRGRGKSRGKLANDKK</sequence>
<evidence type="ECO:0000313" key="3">
    <source>
        <dbReference type="EMBL" id="TYJ99828.1"/>
    </source>
</evidence>